<dbReference type="EMBL" id="UINC01230133">
    <property type="protein sequence ID" value="SVE62131.1"/>
    <property type="molecule type" value="Genomic_DNA"/>
</dbReference>
<feature type="non-terminal residue" evidence="1">
    <location>
        <position position="63"/>
    </location>
</feature>
<dbReference type="SUPFAM" id="SSF53613">
    <property type="entry name" value="Ribokinase-like"/>
    <property type="match status" value="1"/>
</dbReference>
<name>A0A383EZF9_9ZZZZ</name>
<dbReference type="AlphaFoldDB" id="A0A383EZF9"/>
<sequence length="63" mass="6599">VADDKTETALDVVGVGNAIVDVLAEVDDGFIDEHGLARGAMTLIDNERAVELYAAMPPGLEES</sequence>
<gene>
    <name evidence="1" type="ORF">METZ01_LOCUS514985</name>
</gene>
<dbReference type="Gene3D" id="3.30.1110.10">
    <property type="match status" value="1"/>
</dbReference>
<organism evidence="1">
    <name type="scientific">marine metagenome</name>
    <dbReference type="NCBI Taxonomy" id="408172"/>
    <lineage>
        <taxon>unclassified sequences</taxon>
        <taxon>metagenomes</taxon>
        <taxon>ecological metagenomes</taxon>
    </lineage>
</organism>
<reference evidence="1" key="1">
    <citation type="submission" date="2018-05" db="EMBL/GenBank/DDBJ databases">
        <authorList>
            <person name="Lanie J.A."/>
            <person name="Ng W.-L."/>
            <person name="Kazmierczak K.M."/>
            <person name="Andrzejewski T.M."/>
            <person name="Davidsen T.M."/>
            <person name="Wayne K.J."/>
            <person name="Tettelin H."/>
            <person name="Glass J.I."/>
            <person name="Rusch D."/>
            <person name="Podicherti R."/>
            <person name="Tsui H.-C.T."/>
            <person name="Winkler M.E."/>
        </authorList>
    </citation>
    <scope>NUCLEOTIDE SEQUENCE</scope>
</reference>
<proteinExistence type="predicted"/>
<accession>A0A383EZF9</accession>
<protein>
    <recommendedName>
        <fullName evidence="2">Carbohydrate kinase PfkB domain-containing protein</fullName>
    </recommendedName>
</protein>
<evidence type="ECO:0000313" key="1">
    <source>
        <dbReference type="EMBL" id="SVE62131.1"/>
    </source>
</evidence>
<feature type="non-terminal residue" evidence="1">
    <location>
        <position position="1"/>
    </location>
</feature>
<dbReference type="InterPro" id="IPR029056">
    <property type="entry name" value="Ribokinase-like"/>
</dbReference>
<evidence type="ECO:0008006" key="2">
    <source>
        <dbReference type="Google" id="ProtNLM"/>
    </source>
</evidence>